<organism evidence="3 4">
    <name type="scientific">Bacillus mycoides</name>
    <dbReference type="NCBI Taxonomy" id="1405"/>
    <lineage>
        <taxon>Bacteria</taxon>
        <taxon>Bacillati</taxon>
        <taxon>Bacillota</taxon>
        <taxon>Bacilli</taxon>
        <taxon>Bacillales</taxon>
        <taxon>Bacillaceae</taxon>
        <taxon>Bacillus</taxon>
        <taxon>Bacillus cereus group</taxon>
    </lineage>
</organism>
<feature type="transmembrane region" description="Helical" evidence="1">
    <location>
        <begin position="12"/>
        <end position="35"/>
    </location>
</feature>
<feature type="domain" description="Flavoprotein" evidence="2">
    <location>
        <begin position="17"/>
        <end position="189"/>
    </location>
</feature>
<dbReference type="Proteomes" id="UP000192932">
    <property type="component" value="Plasmid unnamed3"/>
</dbReference>
<dbReference type="Gene3D" id="3.40.50.1950">
    <property type="entry name" value="Flavin prenyltransferase-like"/>
    <property type="match status" value="1"/>
</dbReference>
<dbReference type="EMBL" id="CP020746">
    <property type="protein sequence ID" value="ARJ25755.1"/>
    <property type="molecule type" value="Genomic_DNA"/>
</dbReference>
<dbReference type="AlphaFoldDB" id="A0A1W6AIY6"/>
<evidence type="ECO:0000313" key="3">
    <source>
        <dbReference type="EMBL" id="ARJ25755.1"/>
    </source>
</evidence>
<dbReference type="SUPFAM" id="SSF52507">
    <property type="entry name" value="Homo-oligomeric flavin-containing Cys decarboxylases, HFCD"/>
    <property type="match status" value="1"/>
</dbReference>
<keyword evidence="3" id="KW-0614">Plasmid</keyword>
<dbReference type="InterPro" id="IPR036551">
    <property type="entry name" value="Flavin_trans-like"/>
</dbReference>
<gene>
    <name evidence="3" type="ORF">B7492_32465</name>
</gene>
<evidence type="ECO:0000256" key="1">
    <source>
        <dbReference type="SAM" id="Phobius"/>
    </source>
</evidence>
<keyword evidence="1" id="KW-0472">Membrane</keyword>
<proteinExistence type="predicted"/>
<geneLocation type="plasmid" evidence="3 4">
    <name>unnamed3</name>
</geneLocation>
<keyword evidence="1" id="KW-1133">Transmembrane helix</keyword>
<protein>
    <recommendedName>
        <fullName evidence="2">Flavoprotein domain-containing protein</fullName>
    </recommendedName>
</protein>
<dbReference type="GO" id="GO:0071513">
    <property type="term" value="C:phosphopantothenoylcysteine decarboxylase complex"/>
    <property type="evidence" value="ECO:0007669"/>
    <property type="project" value="TreeGrafter"/>
</dbReference>
<dbReference type="InterPro" id="IPR003382">
    <property type="entry name" value="Flavoprotein"/>
</dbReference>
<evidence type="ECO:0000259" key="2">
    <source>
        <dbReference type="Pfam" id="PF02441"/>
    </source>
</evidence>
<evidence type="ECO:0000313" key="4">
    <source>
        <dbReference type="Proteomes" id="UP000192932"/>
    </source>
</evidence>
<dbReference type="GO" id="GO:0004633">
    <property type="term" value="F:phosphopantothenoylcysteine decarboxylase activity"/>
    <property type="evidence" value="ECO:0007669"/>
    <property type="project" value="TreeGrafter"/>
</dbReference>
<dbReference type="Pfam" id="PF02441">
    <property type="entry name" value="Flavoprotein"/>
    <property type="match status" value="1"/>
</dbReference>
<dbReference type="PANTHER" id="PTHR14359">
    <property type="entry name" value="HOMO-OLIGOMERIC FLAVIN CONTAINING CYS DECARBOXYLASE FAMILY"/>
    <property type="match status" value="1"/>
</dbReference>
<dbReference type="GO" id="GO:0010181">
    <property type="term" value="F:FMN binding"/>
    <property type="evidence" value="ECO:0007669"/>
    <property type="project" value="TreeGrafter"/>
</dbReference>
<accession>A0A1W6AIY6</accession>
<sequence length="192" mass="21368">MKKKVQFKKGEIMNNTTVLIGVNGTIGAINLPVYLACIKEKINCSLDVILTENAKKFINPLSLSPYCDNVYDDLFRFQGLVAPHVSLVANISKFLIIPCSANFLYKIANGVGDDLLSCCILNYDKSIFIFPNMNDTMWNKKSVQRNVDIIKKDGHVFLNVSDLALKSASGTFEKTDAALPQPDELIKRVFNS</sequence>
<reference evidence="3 4" key="1">
    <citation type="submission" date="2017-04" db="EMBL/GenBank/DDBJ databases">
        <title>The Characteristic of a Fine Plant Growth-Promoting Rhizobacteria Bacillus mycoides Gnyt1 and its Whole Genome Sequencing Analysis.</title>
        <authorList>
            <person name="Li J.H."/>
            <person name="Yao T."/>
        </authorList>
    </citation>
    <scope>NUCLEOTIDE SEQUENCE [LARGE SCALE GENOMIC DNA]</scope>
    <source>
        <strain evidence="3 4">Gnyt1</strain>
        <plasmid evidence="4">Plasmid unnamed3</plasmid>
    </source>
</reference>
<name>A0A1W6AIY6_BACMY</name>
<keyword evidence="1" id="KW-0812">Transmembrane</keyword>
<dbReference type="GO" id="GO:0015937">
    <property type="term" value="P:coenzyme A biosynthetic process"/>
    <property type="evidence" value="ECO:0007669"/>
    <property type="project" value="TreeGrafter"/>
</dbReference>
<dbReference type="PANTHER" id="PTHR14359:SF6">
    <property type="entry name" value="PHOSPHOPANTOTHENOYLCYSTEINE DECARBOXYLASE"/>
    <property type="match status" value="1"/>
</dbReference>